<dbReference type="GO" id="GO:0000156">
    <property type="term" value="F:phosphorelay response regulator activity"/>
    <property type="evidence" value="ECO:0007669"/>
    <property type="project" value="InterPro"/>
</dbReference>
<gene>
    <name evidence="6" type="ORF">FQB35_00530</name>
</gene>
<proteinExistence type="predicted"/>
<dbReference type="OrthoDB" id="9809318at2"/>
<dbReference type="AlphaFoldDB" id="A0A5C0S8J2"/>
<feature type="domain" description="Response regulatory" evidence="4">
    <location>
        <begin position="2"/>
        <end position="116"/>
    </location>
</feature>
<organism evidence="6 7">
    <name type="scientific">Crassaminicella thermophila</name>
    <dbReference type="NCBI Taxonomy" id="2599308"/>
    <lineage>
        <taxon>Bacteria</taxon>
        <taxon>Bacillati</taxon>
        <taxon>Bacillota</taxon>
        <taxon>Clostridia</taxon>
        <taxon>Eubacteriales</taxon>
        <taxon>Clostridiaceae</taxon>
        <taxon>Crassaminicella</taxon>
    </lineage>
</organism>
<evidence type="ECO:0000259" key="5">
    <source>
        <dbReference type="PROSITE" id="PS50930"/>
    </source>
</evidence>
<dbReference type="Gene3D" id="2.40.50.40">
    <property type="match status" value="1"/>
</dbReference>
<dbReference type="Pfam" id="PF00072">
    <property type="entry name" value="Response_reg"/>
    <property type="match status" value="1"/>
</dbReference>
<dbReference type="SMART" id="SM00448">
    <property type="entry name" value="REC"/>
    <property type="match status" value="1"/>
</dbReference>
<dbReference type="SMART" id="SM00850">
    <property type="entry name" value="LytTR"/>
    <property type="match status" value="1"/>
</dbReference>
<dbReference type="Gene3D" id="3.40.50.2300">
    <property type="match status" value="1"/>
</dbReference>
<dbReference type="PANTHER" id="PTHR37299">
    <property type="entry name" value="TRANSCRIPTIONAL REGULATOR-RELATED"/>
    <property type="match status" value="1"/>
</dbReference>
<dbReference type="GO" id="GO:0003677">
    <property type="term" value="F:DNA binding"/>
    <property type="evidence" value="ECO:0007669"/>
    <property type="project" value="InterPro"/>
</dbReference>
<sequence>MKCIIVEDEYPSREELKYFIKEYSSIEIIEEFEEALSALKFLEKNNVDVIFLDINMPQLDGMTFSKVISKFKQKPKIVFITAYKEYAVEAFEVHAFDYILKPYSKERMIHALKKLEDSEEKFDKTYKYDKIILCKNEKMIVIDWVDIYYCEAHERETIVYAKDEKYVAKMNISQFFEKLPKDKFFRSHRSYILNLDKIQEIIPWFNNTYNVKLVDIDAQIPVSRKNIKEFRRIMGI</sequence>
<keyword evidence="7" id="KW-1185">Reference proteome</keyword>
<dbReference type="KEGG" id="crs:FQB35_00530"/>
<feature type="domain" description="HTH LytTR-type" evidence="5">
    <location>
        <begin position="131"/>
        <end position="236"/>
    </location>
</feature>
<dbReference type="InterPro" id="IPR011006">
    <property type="entry name" value="CheY-like_superfamily"/>
</dbReference>
<dbReference type="SUPFAM" id="SSF52172">
    <property type="entry name" value="CheY-like"/>
    <property type="match status" value="1"/>
</dbReference>
<dbReference type="FunFam" id="3.40.50.2300:FF:000051">
    <property type="entry name" value="Two-component response regulator yehT"/>
    <property type="match status" value="1"/>
</dbReference>
<dbReference type="Gene3D" id="2.20.25.10">
    <property type="match status" value="1"/>
</dbReference>
<protein>
    <recommendedName>
        <fullName evidence="1">Stage 0 sporulation protein A homolog</fullName>
    </recommendedName>
</protein>
<reference evidence="6 7" key="1">
    <citation type="submission" date="2019-07" db="EMBL/GenBank/DDBJ databases">
        <title>Complete genome of Crassaminicella thermophila SY095.</title>
        <authorList>
            <person name="Li X."/>
        </authorList>
    </citation>
    <scope>NUCLEOTIDE SEQUENCE [LARGE SCALE GENOMIC DNA]</scope>
    <source>
        <strain evidence="6 7">SY095</strain>
    </source>
</reference>
<evidence type="ECO:0000313" key="7">
    <source>
        <dbReference type="Proteomes" id="UP000324646"/>
    </source>
</evidence>
<dbReference type="PANTHER" id="PTHR37299:SF1">
    <property type="entry name" value="STAGE 0 SPORULATION PROTEIN A HOMOLOG"/>
    <property type="match status" value="1"/>
</dbReference>
<evidence type="ECO:0000256" key="2">
    <source>
        <dbReference type="ARBA" id="ARBA00024867"/>
    </source>
</evidence>
<accession>A0A5C0S8J2</accession>
<dbReference type="InterPro" id="IPR046947">
    <property type="entry name" value="LytR-like"/>
</dbReference>
<evidence type="ECO:0000256" key="1">
    <source>
        <dbReference type="ARBA" id="ARBA00018672"/>
    </source>
</evidence>
<evidence type="ECO:0000313" key="6">
    <source>
        <dbReference type="EMBL" id="QEK10975.1"/>
    </source>
</evidence>
<dbReference type="EMBL" id="CP042243">
    <property type="protein sequence ID" value="QEK10975.1"/>
    <property type="molecule type" value="Genomic_DNA"/>
</dbReference>
<evidence type="ECO:0000259" key="4">
    <source>
        <dbReference type="PROSITE" id="PS50110"/>
    </source>
</evidence>
<comment type="function">
    <text evidence="2">May play the central regulatory role in sporulation. It may be an element of the effector pathway responsible for the activation of sporulation genes in response to nutritional stress. Spo0A may act in concert with spo0H (a sigma factor) to control the expression of some genes that are critical to the sporulation process.</text>
</comment>
<dbReference type="Proteomes" id="UP000324646">
    <property type="component" value="Chromosome"/>
</dbReference>
<dbReference type="PROSITE" id="PS50110">
    <property type="entry name" value="RESPONSE_REGULATORY"/>
    <property type="match status" value="1"/>
</dbReference>
<name>A0A5C0S8J2_CRATE</name>
<evidence type="ECO:0000256" key="3">
    <source>
        <dbReference type="PROSITE-ProRule" id="PRU00169"/>
    </source>
</evidence>
<dbReference type="InterPro" id="IPR007492">
    <property type="entry name" value="LytTR_DNA-bd_dom"/>
</dbReference>
<dbReference type="Pfam" id="PF04397">
    <property type="entry name" value="LytTR"/>
    <property type="match status" value="1"/>
</dbReference>
<keyword evidence="3" id="KW-0597">Phosphoprotein</keyword>
<feature type="modified residue" description="4-aspartylphosphate" evidence="3">
    <location>
        <position position="53"/>
    </location>
</feature>
<dbReference type="RefSeq" id="WP_148808050.1">
    <property type="nucleotide sequence ID" value="NZ_CP042243.1"/>
</dbReference>
<dbReference type="PROSITE" id="PS50930">
    <property type="entry name" value="HTH_LYTTR"/>
    <property type="match status" value="1"/>
</dbReference>
<dbReference type="InterPro" id="IPR001789">
    <property type="entry name" value="Sig_transdc_resp-reg_receiver"/>
</dbReference>